<dbReference type="RefSeq" id="WP_169148073.1">
    <property type="nucleotide sequence ID" value="NZ_JABBGA010000029.1"/>
</dbReference>
<dbReference type="Proteomes" id="UP000580043">
    <property type="component" value="Unassembled WGS sequence"/>
</dbReference>
<dbReference type="AlphaFoldDB" id="A0A848GCG6"/>
<evidence type="ECO:0000313" key="2">
    <source>
        <dbReference type="Proteomes" id="UP000580043"/>
    </source>
</evidence>
<protein>
    <submittedName>
        <fullName evidence="1">Uncharacterized protein</fullName>
    </submittedName>
</protein>
<sequence>MPIPPLPSLVEQRMRDFAGHGPLRVRHPGAAREGSDLFCHAVVRDQVARHGGRQCYGWLHSVPAPADLQRGAHGFTFHSVWLSPEGQLVDLSPHAFSCDGWSLFIPDARRCYDFVGERGYNALVIYTDVRHCHHVRQLNGLALKPGALYWASHLYLLPVDAYAGRFRRASRHLPEIQARYGLKTEGGRLIGLERLNRQQRIELAFNYGIH</sequence>
<dbReference type="EMBL" id="JABBGA010000029">
    <property type="protein sequence ID" value="NML28545.1"/>
    <property type="molecule type" value="Genomic_DNA"/>
</dbReference>
<organism evidence="1 2">
    <name type="scientific">Zoogloea dura</name>
    <dbReference type="NCBI Taxonomy" id="2728840"/>
    <lineage>
        <taxon>Bacteria</taxon>
        <taxon>Pseudomonadati</taxon>
        <taxon>Pseudomonadota</taxon>
        <taxon>Betaproteobacteria</taxon>
        <taxon>Rhodocyclales</taxon>
        <taxon>Zoogloeaceae</taxon>
        <taxon>Zoogloea</taxon>
    </lineage>
</organism>
<reference evidence="1 2" key="1">
    <citation type="submission" date="2020-04" db="EMBL/GenBank/DDBJ databases">
        <title>Zoogloea sp. G-4-1-14 isolated from soil.</title>
        <authorList>
            <person name="Dahal R.H."/>
        </authorList>
    </citation>
    <scope>NUCLEOTIDE SEQUENCE [LARGE SCALE GENOMIC DNA]</scope>
    <source>
        <strain evidence="1 2">G-4-1-14</strain>
    </source>
</reference>
<accession>A0A848GCG6</accession>
<proteinExistence type="predicted"/>
<comment type="caution">
    <text evidence="1">The sequence shown here is derived from an EMBL/GenBank/DDBJ whole genome shotgun (WGS) entry which is preliminary data.</text>
</comment>
<keyword evidence="2" id="KW-1185">Reference proteome</keyword>
<name>A0A848GCG6_9RHOO</name>
<gene>
    <name evidence="1" type="ORF">HHL15_22545</name>
</gene>
<evidence type="ECO:0000313" key="1">
    <source>
        <dbReference type="EMBL" id="NML28545.1"/>
    </source>
</evidence>